<organism evidence="2 3">
    <name type="scientific">Periconia digitata</name>
    <dbReference type="NCBI Taxonomy" id="1303443"/>
    <lineage>
        <taxon>Eukaryota</taxon>
        <taxon>Fungi</taxon>
        <taxon>Dikarya</taxon>
        <taxon>Ascomycota</taxon>
        <taxon>Pezizomycotina</taxon>
        <taxon>Dothideomycetes</taxon>
        <taxon>Pleosporomycetidae</taxon>
        <taxon>Pleosporales</taxon>
        <taxon>Massarineae</taxon>
        <taxon>Periconiaceae</taxon>
        <taxon>Periconia</taxon>
    </lineage>
</organism>
<evidence type="ECO:0008006" key="4">
    <source>
        <dbReference type="Google" id="ProtNLM"/>
    </source>
</evidence>
<keyword evidence="3" id="KW-1185">Reference proteome</keyword>
<accession>A0A9W4XID2</accession>
<dbReference type="Gene3D" id="1.50.10.20">
    <property type="match status" value="1"/>
</dbReference>
<name>A0A9W4XID2_9PLEO</name>
<dbReference type="Pfam" id="PF03663">
    <property type="entry name" value="Glyco_hydro_76"/>
    <property type="match status" value="1"/>
</dbReference>
<evidence type="ECO:0000313" key="3">
    <source>
        <dbReference type="Proteomes" id="UP001152607"/>
    </source>
</evidence>
<protein>
    <recommendedName>
        <fullName evidence="4">Mannan endo-1,6-alpha-mannosidase</fullName>
    </recommendedName>
</protein>
<gene>
    <name evidence="2" type="ORF">PDIGIT_LOCUS5778</name>
</gene>
<dbReference type="Proteomes" id="UP001152607">
    <property type="component" value="Unassembled WGS sequence"/>
</dbReference>
<dbReference type="SUPFAM" id="SSF48208">
    <property type="entry name" value="Six-hairpin glycosidases"/>
    <property type="match status" value="1"/>
</dbReference>
<dbReference type="InterPro" id="IPR008928">
    <property type="entry name" value="6-hairpin_glycosidase_sf"/>
</dbReference>
<dbReference type="OrthoDB" id="9984024at2759"/>
<dbReference type="PANTHER" id="PTHR47791">
    <property type="entry name" value="MEIOTICALLY UP-REGULATED GENE 191 PROTEIN"/>
    <property type="match status" value="1"/>
</dbReference>
<comment type="caution">
    <text evidence="2">The sequence shown here is derived from an EMBL/GenBank/DDBJ whole genome shotgun (WGS) entry which is preliminary data.</text>
</comment>
<evidence type="ECO:0000313" key="2">
    <source>
        <dbReference type="EMBL" id="CAI6332748.1"/>
    </source>
</evidence>
<proteinExistence type="predicted"/>
<dbReference type="GO" id="GO:0005975">
    <property type="term" value="P:carbohydrate metabolic process"/>
    <property type="evidence" value="ECO:0007669"/>
    <property type="project" value="InterPro"/>
</dbReference>
<feature type="region of interest" description="Disordered" evidence="1">
    <location>
        <begin position="125"/>
        <end position="155"/>
    </location>
</feature>
<feature type="compositionally biased region" description="Polar residues" evidence="1">
    <location>
        <begin position="139"/>
        <end position="153"/>
    </location>
</feature>
<sequence>MHFSALVLFASQAPLVPDHVSPEESSISFHVAALWNLKHQGSRVGSPPSPLKLTASTTDPTGRAELALQSLQIWYNAGTGLWDTSGWWNSANAMTMVANLAKADSNAQVKDLATRVFANTIMQAPAKNPQPGVEGDANAVQTTDEPSNSTESASGYYKSMGTNDEPVSTYPDGWSQIVGEYVDIKSLPIFSKAGMIGAAAPDPNQWLDGFYDDDLWWALGWIGAYDVTGDTQYLTLAGGIFKAVTKSWPTVCGGGIYWSWEREYTNAIANELFLSTAAHLANRVPEGTAEGQKGYYVDWAKKELDWFVNSGMINEQGTINDGLDSNCKNNNRTAWSYNQGVILNGLVELDRASPDPSHLDLANRIAKAAIEELADENGVIHDKCGPTCGPDASQFKGIFARGLQALQEASPDQLYENTIKVNADSVWNNDRDEANQLSINWAGPFIAPANATTHSSAMDVLVAALTV</sequence>
<dbReference type="InterPro" id="IPR053169">
    <property type="entry name" value="MUG_Protein"/>
</dbReference>
<dbReference type="EMBL" id="CAOQHR010000003">
    <property type="protein sequence ID" value="CAI6332748.1"/>
    <property type="molecule type" value="Genomic_DNA"/>
</dbReference>
<evidence type="ECO:0000256" key="1">
    <source>
        <dbReference type="SAM" id="MobiDB-lite"/>
    </source>
</evidence>
<dbReference type="InterPro" id="IPR005198">
    <property type="entry name" value="Glyco_hydro_76"/>
</dbReference>
<dbReference type="AlphaFoldDB" id="A0A9W4XID2"/>
<dbReference type="PANTHER" id="PTHR47791:SF1">
    <property type="entry name" value="ENDO MANNANASE, GH76 FAMILY (EUROFUNG)"/>
    <property type="match status" value="1"/>
</dbReference>
<reference evidence="2" key="1">
    <citation type="submission" date="2023-01" db="EMBL/GenBank/DDBJ databases">
        <authorList>
            <person name="Van Ghelder C."/>
            <person name="Rancurel C."/>
        </authorList>
    </citation>
    <scope>NUCLEOTIDE SEQUENCE</scope>
    <source>
        <strain evidence="2">CNCM I-4278</strain>
    </source>
</reference>